<feature type="transmembrane region" description="Helical" evidence="1">
    <location>
        <begin position="168"/>
        <end position="187"/>
    </location>
</feature>
<name>A0A1I2A3Z8_9FIRM</name>
<protein>
    <submittedName>
        <fullName evidence="2">Uncharacterized protein</fullName>
    </submittedName>
</protein>
<evidence type="ECO:0000313" key="2">
    <source>
        <dbReference type="EMBL" id="SFE37613.1"/>
    </source>
</evidence>
<feature type="transmembrane region" description="Helical" evidence="1">
    <location>
        <begin position="125"/>
        <end position="148"/>
    </location>
</feature>
<dbReference type="EMBL" id="FONL01000005">
    <property type="protein sequence ID" value="SFE37613.1"/>
    <property type="molecule type" value="Genomic_DNA"/>
</dbReference>
<keyword evidence="1" id="KW-1133">Transmembrane helix</keyword>
<feature type="transmembrane region" description="Helical" evidence="1">
    <location>
        <begin position="12"/>
        <end position="37"/>
    </location>
</feature>
<evidence type="ECO:0000256" key="1">
    <source>
        <dbReference type="SAM" id="Phobius"/>
    </source>
</evidence>
<dbReference type="OrthoDB" id="2085510at2"/>
<evidence type="ECO:0000313" key="3">
    <source>
        <dbReference type="Proteomes" id="UP000198896"/>
    </source>
</evidence>
<organism evidence="2 3">
    <name type="scientific">Succiniclasticum ruminis DSM 9236</name>
    <dbReference type="NCBI Taxonomy" id="1123323"/>
    <lineage>
        <taxon>Bacteria</taxon>
        <taxon>Bacillati</taxon>
        <taxon>Bacillota</taxon>
        <taxon>Negativicutes</taxon>
        <taxon>Acidaminococcales</taxon>
        <taxon>Acidaminococcaceae</taxon>
        <taxon>Succiniclasticum</taxon>
    </lineage>
</organism>
<sequence>MRQKQSVTLYNILFPIWLLVWIPSPLWLLLVPLNFVIDYFVLYKSLSDDVEWENGILNGGQGNNNFSGSVPRKAFCNTYAWKICAAGFAADFIGSLFLFAAFMITSSHKLDSLRPISHGLGLNPFESFAAFLIVVCAILLAAYCIYRFDSYLLKRAGLPEEQGRKSALWLAVATAPYLFLLPSEILYRWM</sequence>
<dbReference type="Proteomes" id="UP000198896">
    <property type="component" value="Unassembled WGS sequence"/>
</dbReference>
<proteinExistence type="predicted"/>
<keyword evidence="1" id="KW-0472">Membrane</keyword>
<dbReference type="AlphaFoldDB" id="A0A1I2A3Z8"/>
<dbReference type="RefSeq" id="WP_093913193.1">
    <property type="nucleotide sequence ID" value="NZ_FONL01000005.1"/>
</dbReference>
<gene>
    <name evidence="2" type="ORF">SAMN05216245_1053</name>
</gene>
<keyword evidence="1" id="KW-0812">Transmembrane</keyword>
<reference evidence="2 3" key="1">
    <citation type="submission" date="2016-10" db="EMBL/GenBank/DDBJ databases">
        <authorList>
            <person name="de Groot N.N."/>
        </authorList>
    </citation>
    <scope>NUCLEOTIDE SEQUENCE [LARGE SCALE GENOMIC DNA]</scope>
    <source>
        <strain evidence="2 3">DSM 9236</strain>
    </source>
</reference>
<feature type="transmembrane region" description="Helical" evidence="1">
    <location>
        <begin position="79"/>
        <end position="104"/>
    </location>
</feature>
<accession>A0A1I2A3Z8</accession>
<keyword evidence="3" id="KW-1185">Reference proteome</keyword>